<dbReference type="NCBIfam" id="NF045726">
    <property type="entry name" value="XXplasma_LP"/>
    <property type="match status" value="1"/>
</dbReference>
<dbReference type="RefSeq" id="WP_023789768.1">
    <property type="nucleotide sequence ID" value="NC_022998.1"/>
</dbReference>
<dbReference type="InterPro" id="IPR054816">
    <property type="entry name" value="Lipoprotein_mollicutes-type_CS"/>
</dbReference>
<dbReference type="PROSITE" id="PS51257">
    <property type="entry name" value="PROKAR_LIPOPROTEIN"/>
    <property type="match status" value="1"/>
</dbReference>
<organism evidence="2 3">
    <name type="scientific">Spiroplasma apis B31</name>
    <dbReference type="NCBI Taxonomy" id="1276258"/>
    <lineage>
        <taxon>Bacteria</taxon>
        <taxon>Bacillati</taxon>
        <taxon>Mycoplasmatota</taxon>
        <taxon>Mollicutes</taxon>
        <taxon>Entomoplasmatales</taxon>
        <taxon>Spiroplasmataceae</taxon>
        <taxon>Spiroplasma</taxon>
    </lineage>
</organism>
<dbReference type="NCBIfam" id="NF038029">
    <property type="entry name" value="LP_plasma"/>
    <property type="match status" value="1"/>
</dbReference>
<evidence type="ECO:0000256" key="1">
    <source>
        <dbReference type="SAM" id="SignalP"/>
    </source>
</evidence>
<gene>
    <name evidence="2" type="ORF">SAPIS_v1c07150</name>
</gene>
<dbReference type="PATRIC" id="fig|1276258.3.peg.729"/>
<dbReference type="HOGENOM" id="CLU_794327_0_0_14"/>
<dbReference type="KEGG" id="sapi:SAPIS_v1c07150"/>
<protein>
    <recommendedName>
        <fullName evidence="4">Lipoprotein</fullName>
    </recommendedName>
</protein>
<evidence type="ECO:0008006" key="4">
    <source>
        <dbReference type="Google" id="ProtNLM"/>
    </source>
</evidence>
<sequence length="349" mass="38146">MKKLLSLLGALGMVASTGATVVACGKTTTETRESNATIMSVTTDNDTISKKSGESIVSVKLKEALSSSDKLTITSDKGNESILKIADGVKNNKNNKIYEFKITLKDDLPQKETTEKLIVNLNGKATNKSTEISISPRSEFDLSLIGDFINGSGLVGGFNPFGNKGFLSIDSGNMSNKIFIEGAVKNYVKNVLELEIVQGFIKLDAQTVLNMVQITHLDNSGKEVTGNNAVASIKITVKDGHANDIEDYHVVGEAKVKLAEKKKISEIIKDFNLGNITLTDENKLKDEVLNALLFKYNDDNLKNAFKSQDVELDQVKYDKNTKSGSVKLKYKFNSSIQNDKDTEITFKVN</sequence>
<dbReference type="Proteomes" id="UP000018550">
    <property type="component" value="Chromosome"/>
</dbReference>
<dbReference type="AlphaFoldDB" id="V5RL80"/>
<evidence type="ECO:0000313" key="3">
    <source>
        <dbReference type="Proteomes" id="UP000018550"/>
    </source>
</evidence>
<proteinExistence type="predicted"/>
<keyword evidence="1" id="KW-0732">Signal</keyword>
<feature type="chain" id="PRO_5004741346" description="Lipoprotein" evidence="1">
    <location>
        <begin position="20"/>
        <end position="349"/>
    </location>
</feature>
<name>V5RL80_SPIAP</name>
<evidence type="ECO:0000313" key="2">
    <source>
        <dbReference type="EMBL" id="AHB36560.1"/>
    </source>
</evidence>
<feature type="signal peptide" evidence="1">
    <location>
        <begin position="1"/>
        <end position="19"/>
    </location>
</feature>
<keyword evidence="3" id="KW-1185">Reference proteome</keyword>
<reference evidence="2 3" key="1">
    <citation type="journal article" date="2014" name="Genome Announc.">
        <title>Complete Genome Sequence of Spiroplasma apis B31T (ATCC 33834), a Bacterium Associated with May Disease of Honeybees (Apis mellifera).</title>
        <authorList>
            <person name="Ku C."/>
            <person name="Lo W.S."/>
            <person name="Chen L.L."/>
            <person name="Kuo C.H."/>
        </authorList>
    </citation>
    <scope>NUCLEOTIDE SEQUENCE [LARGE SCALE GENOMIC DNA]</scope>
    <source>
        <strain evidence="2">B31</strain>
    </source>
</reference>
<dbReference type="OrthoDB" id="388967at2"/>
<dbReference type="EMBL" id="CP006682">
    <property type="protein sequence ID" value="AHB36560.1"/>
    <property type="molecule type" value="Genomic_DNA"/>
</dbReference>
<accession>V5RL80</accession>